<dbReference type="InterPro" id="IPR006905">
    <property type="entry name" value="Flavin_halogenase"/>
</dbReference>
<accession>A0A6L6PIX1</accession>
<keyword evidence="4" id="KW-1185">Reference proteome</keyword>
<dbReference type="Gene3D" id="3.50.50.60">
    <property type="entry name" value="FAD/NAD(P)-binding domain"/>
    <property type="match status" value="1"/>
</dbReference>
<feature type="binding site" evidence="2">
    <location>
        <position position="180"/>
    </location>
    <ligand>
        <name>FAD</name>
        <dbReference type="ChEBI" id="CHEBI:57692"/>
    </ligand>
</feature>
<dbReference type="GO" id="GO:0004497">
    <property type="term" value="F:monooxygenase activity"/>
    <property type="evidence" value="ECO:0007669"/>
    <property type="project" value="InterPro"/>
</dbReference>
<dbReference type="EMBL" id="WNKY01000012">
    <property type="protein sequence ID" value="MTV38511.1"/>
    <property type="molecule type" value="Genomic_DNA"/>
</dbReference>
<evidence type="ECO:0000313" key="3">
    <source>
        <dbReference type="EMBL" id="MTV38511.1"/>
    </source>
</evidence>
<dbReference type="Pfam" id="PF04820">
    <property type="entry name" value="Trp_halogenase"/>
    <property type="match status" value="1"/>
</dbReference>
<reference evidence="3 4" key="1">
    <citation type="submission" date="2019-11" db="EMBL/GenBank/DDBJ databases">
        <title>Type strains purchased from KCTC, JCM and DSMZ.</title>
        <authorList>
            <person name="Lu H."/>
        </authorList>
    </citation>
    <scope>NUCLEOTIDE SEQUENCE [LARGE SCALE GENOMIC DNA]</scope>
    <source>
        <strain evidence="3 4">KCTC 22382</strain>
    </source>
</reference>
<dbReference type="RefSeq" id="WP_155464048.1">
    <property type="nucleotide sequence ID" value="NZ_WNKY01000012.1"/>
</dbReference>
<comment type="caution">
    <text evidence="3">The sequence shown here is derived from an EMBL/GenBank/DDBJ whole genome shotgun (WGS) entry which is preliminary data.</text>
</comment>
<evidence type="ECO:0000256" key="1">
    <source>
        <dbReference type="PIRSR" id="PIRSR011396-1"/>
    </source>
</evidence>
<dbReference type="OrthoDB" id="8868802at2"/>
<sequence length="494" mass="55076">MGSAYKRIVVVGGGTAGWMAATALATALPAHTVELVESEEIGVIGVGEATFPAIRNLHRLLGIDEAEFLRATQGTYKLGIEFRDWRVRGEHYFHTFGDLGDLSGPDCLWGHFRRLDDASLGTLGEQCLPSVMASMGRFQGLASEENKPFNYAYHFDAVLYAVFLRKLALQRGVRRTEGRVVDVRRRADGGVAGLKLADGRELAGDLFIDCSGFSALLLGRTLNEPFIDFSHWLPVDRAWAVPSEPDGTDMTPYTRATALEAGWAWRISLSSRIGNGHVFASRYLDEERAREQLLRQLDGRPLAEPRLLRFTTGHRQRCWVHNVVGLGLASGFLEPLESTSIFLIQSGLGHLIPVLQESPAPGAAEIEHYNTGMTRQFERIRDFIILHYCLTARRDSALWRDVASMELPETLAFKLHAWRQAGVLHQYAWEGFDAHSWLAIHAGMGHWPERADPGLEELTRAEASQALRQRRARFAAVAAAMPSHDAYLRRVLAR</sequence>
<dbReference type="InterPro" id="IPR033856">
    <property type="entry name" value="Trp_halogen"/>
</dbReference>
<dbReference type="InterPro" id="IPR050816">
    <property type="entry name" value="Flavin-dep_Halogenase_NPB"/>
</dbReference>
<dbReference type="Proteomes" id="UP000475582">
    <property type="component" value="Unassembled WGS sequence"/>
</dbReference>
<keyword evidence="2" id="KW-0547">Nucleotide-binding</keyword>
<feature type="binding site" evidence="2">
    <location>
        <position position="337"/>
    </location>
    <ligand>
        <name>FAD</name>
        <dbReference type="ChEBI" id="CHEBI:57692"/>
    </ligand>
</feature>
<organism evidence="3 4">
    <name type="scientific">Duganella radicis</name>
    <dbReference type="NCBI Taxonomy" id="551988"/>
    <lineage>
        <taxon>Bacteria</taxon>
        <taxon>Pseudomonadati</taxon>
        <taxon>Pseudomonadota</taxon>
        <taxon>Betaproteobacteria</taxon>
        <taxon>Burkholderiales</taxon>
        <taxon>Oxalobacteraceae</taxon>
        <taxon>Telluria group</taxon>
        <taxon>Duganella</taxon>
    </lineage>
</organism>
<dbReference type="InterPro" id="IPR036188">
    <property type="entry name" value="FAD/NAD-bd_sf"/>
</dbReference>
<dbReference type="GO" id="GO:0000166">
    <property type="term" value="F:nucleotide binding"/>
    <property type="evidence" value="ECO:0007669"/>
    <property type="project" value="UniProtKB-KW"/>
</dbReference>
<dbReference type="PANTHER" id="PTHR43747:SF4">
    <property type="entry name" value="FLAVIN-DEPENDENT TRYPTOPHAN HALOGENASE"/>
    <property type="match status" value="1"/>
</dbReference>
<protein>
    <submittedName>
        <fullName evidence="3">Tryptophan halogenase</fullName>
    </submittedName>
</protein>
<feature type="binding site" evidence="2">
    <location>
        <position position="341"/>
    </location>
    <ligand>
        <name>FAD</name>
        <dbReference type="ChEBI" id="CHEBI:57692"/>
    </ligand>
</feature>
<proteinExistence type="predicted"/>
<keyword evidence="2" id="KW-0274">FAD</keyword>
<dbReference type="PIRSF" id="PIRSF011396">
    <property type="entry name" value="Trp_halogenase"/>
    <property type="match status" value="1"/>
</dbReference>
<dbReference type="SUPFAM" id="SSF51905">
    <property type="entry name" value="FAD/NAD(P)-binding domain"/>
    <property type="match status" value="1"/>
</dbReference>
<feature type="binding site" evidence="2">
    <location>
        <position position="328"/>
    </location>
    <ligand>
        <name>FAD</name>
        <dbReference type="ChEBI" id="CHEBI:57692"/>
    </ligand>
</feature>
<dbReference type="PANTHER" id="PTHR43747">
    <property type="entry name" value="FAD-BINDING PROTEIN"/>
    <property type="match status" value="1"/>
</dbReference>
<feature type="active site" evidence="1">
    <location>
        <position position="77"/>
    </location>
</feature>
<keyword evidence="2" id="KW-0285">Flavoprotein</keyword>
<evidence type="ECO:0000313" key="4">
    <source>
        <dbReference type="Proteomes" id="UP000475582"/>
    </source>
</evidence>
<feature type="binding site" evidence="2">
    <location>
        <position position="77"/>
    </location>
    <ligand>
        <name>7-chloro-L-tryptophan</name>
        <dbReference type="ChEBI" id="CHEBI:58713"/>
    </ligand>
</feature>
<feature type="binding site" evidence="2">
    <location>
        <begin position="13"/>
        <end position="16"/>
    </location>
    <ligand>
        <name>FAD</name>
        <dbReference type="ChEBI" id="CHEBI:57692"/>
    </ligand>
</feature>
<dbReference type="AlphaFoldDB" id="A0A6L6PIX1"/>
<evidence type="ECO:0000256" key="2">
    <source>
        <dbReference type="PIRSR" id="PIRSR011396-2"/>
    </source>
</evidence>
<gene>
    <name evidence="3" type="ORF">GM676_13085</name>
</gene>
<name>A0A6L6PIX1_9BURK</name>